<feature type="transmembrane region" description="Helical" evidence="4">
    <location>
        <begin position="486"/>
        <end position="503"/>
    </location>
</feature>
<dbReference type="PRINTS" id="PR00765">
    <property type="entry name" value="CRBOXYPTASEA"/>
</dbReference>
<dbReference type="EMBL" id="JALJOQ010000083">
    <property type="protein sequence ID" value="KAK9800272.1"/>
    <property type="molecule type" value="Genomic_DNA"/>
</dbReference>
<feature type="domain" description="Peptidase M14" evidence="6">
    <location>
        <begin position="56"/>
        <end position="334"/>
    </location>
</feature>
<keyword evidence="4" id="KW-1133">Transmembrane helix</keyword>
<evidence type="ECO:0000256" key="1">
    <source>
        <dbReference type="ARBA" id="ARBA00005988"/>
    </source>
</evidence>
<keyword evidence="2" id="KW-0325">Glycoprotein</keyword>
<dbReference type="GO" id="GO:0016485">
    <property type="term" value="P:protein processing"/>
    <property type="evidence" value="ECO:0007669"/>
    <property type="project" value="TreeGrafter"/>
</dbReference>
<dbReference type="CDD" id="cd11308">
    <property type="entry name" value="Peptidase_M14NE-CP-C_like"/>
    <property type="match status" value="1"/>
</dbReference>
<comment type="caution">
    <text evidence="7">The sequence shown here is derived from an EMBL/GenBank/DDBJ whole genome shotgun (WGS) entry which is preliminary data.</text>
</comment>
<dbReference type="SMART" id="SM00631">
    <property type="entry name" value="Zn_pept"/>
    <property type="match status" value="1"/>
</dbReference>
<dbReference type="Gene3D" id="3.40.630.10">
    <property type="entry name" value="Zn peptidases"/>
    <property type="match status" value="1"/>
</dbReference>
<dbReference type="PANTHER" id="PTHR11532:SF57">
    <property type="entry name" value="CARBOXYPEPTIDASE D, B"/>
    <property type="match status" value="1"/>
</dbReference>
<dbReference type="SUPFAM" id="SSF53187">
    <property type="entry name" value="Zn-dependent exopeptidases"/>
    <property type="match status" value="1"/>
</dbReference>
<dbReference type="PROSITE" id="PS52035">
    <property type="entry name" value="PEPTIDASE_M14"/>
    <property type="match status" value="1"/>
</dbReference>
<reference evidence="7 8" key="1">
    <citation type="journal article" date="2024" name="Nat. Commun.">
        <title>Phylogenomics reveals the evolutionary origins of lichenization in chlorophyte algae.</title>
        <authorList>
            <person name="Puginier C."/>
            <person name="Libourel C."/>
            <person name="Otte J."/>
            <person name="Skaloud P."/>
            <person name="Haon M."/>
            <person name="Grisel S."/>
            <person name="Petersen M."/>
            <person name="Berrin J.G."/>
            <person name="Delaux P.M."/>
            <person name="Dal Grande F."/>
            <person name="Keller J."/>
        </authorList>
    </citation>
    <scope>NUCLEOTIDE SEQUENCE [LARGE SCALE GENOMIC DNA]</scope>
    <source>
        <strain evidence="7 8">SAG 2036</strain>
    </source>
</reference>
<evidence type="ECO:0000256" key="4">
    <source>
        <dbReference type="SAM" id="Phobius"/>
    </source>
</evidence>
<feature type="signal peptide" evidence="5">
    <location>
        <begin position="1"/>
        <end position="21"/>
    </location>
</feature>
<accession>A0AAW1NVI2</accession>
<dbReference type="Proteomes" id="UP001465755">
    <property type="component" value="Unassembled WGS sequence"/>
</dbReference>
<proteinExistence type="inferred from homology"/>
<dbReference type="InterPro" id="IPR000834">
    <property type="entry name" value="Peptidase_M14"/>
</dbReference>
<comment type="similarity">
    <text evidence="1 3">Belongs to the peptidase M14 family.</text>
</comment>
<keyword evidence="5" id="KW-0732">Signal</keyword>
<evidence type="ECO:0000256" key="5">
    <source>
        <dbReference type="SAM" id="SignalP"/>
    </source>
</evidence>
<dbReference type="SUPFAM" id="SSF49464">
    <property type="entry name" value="Carboxypeptidase regulatory domain-like"/>
    <property type="match status" value="1"/>
</dbReference>
<sequence length="521" mass="58052">MVPRFSALAIWVFLNAGIGSCRPHSQEYASERKLVLQAPARQILDYSTEVSKVLQKYLSNKELADHLHDLAKRCEVARIFAVGKSVKGAELWGLELSNQTALNEPRPHFKYVANMHGDEPSGRVLLLALAEWVCGEWRRDAKAARLVQEMRLFIVPTMNPDGFEAHTRENSKGIDLNRDFPDPIQGRQGPQFMQATGREQEETRAMMTWSQSTRFVAGAQLHEGALVANYPWDGTHNKSRHYAASPDDVTYRHLASAYANAHATMNTSKEFKGGITNGAAWYPLWGGMQDWNYLVGGCMELTLEVSEGKWPPDSSLAQLWADNHAALVALPLTATLGGLRGYVREALPQLHRHLAELEVKWLDNGRPLPGTIHVQGIHHPITAGVEYGDFYRPLAPGTYTVTASMRGYENATATLTVPSGDTGISHIFELKRLETPHDLSLSKAIEEAAAQGSGAVTRLPRKYEPRGHHQGYAEGEQPPRALWSKLLPNVALLVIGLVLIHVARMAHSRWRRRLPQWLAFT</sequence>
<dbReference type="PROSITE" id="PS51257">
    <property type="entry name" value="PROKAR_LIPOPROTEIN"/>
    <property type="match status" value="1"/>
</dbReference>
<dbReference type="Pfam" id="PF00246">
    <property type="entry name" value="Peptidase_M14"/>
    <property type="match status" value="1"/>
</dbReference>
<keyword evidence="8" id="KW-1185">Reference proteome</keyword>
<feature type="active site" description="Proton donor/acceptor" evidence="3">
    <location>
        <position position="304"/>
    </location>
</feature>
<keyword evidence="4" id="KW-0472">Membrane</keyword>
<evidence type="ECO:0000313" key="7">
    <source>
        <dbReference type="EMBL" id="KAK9800272.1"/>
    </source>
</evidence>
<evidence type="ECO:0000259" key="6">
    <source>
        <dbReference type="PROSITE" id="PS52035"/>
    </source>
</evidence>
<dbReference type="InterPro" id="IPR008969">
    <property type="entry name" value="CarboxyPept-like_regulatory"/>
</dbReference>
<evidence type="ECO:0000256" key="2">
    <source>
        <dbReference type="ARBA" id="ARBA00023180"/>
    </source>
</evidence>
<dbReference type="Gene3D" id="2.60.40.1120">
    <property type="entry name" value="Carboxypeptidase-like, regulatory domain"/>
    <property type="match status" value="1"/>
</dbReference>
<keyword evidence="4" id="KW-0812">Transmembrane</keyword>
<gene>
    <name evidence="7" type="ORF">WJX73_001337</name>
</gene>
<organism evidence="7 8">
    <name type="scientific">Symbiochloris irregularis</name>
    <dbReference type="NCBI Taxonomy" id="706552"/>
    <lineage>
        <taxon>Eukaryota</taxon>
        <taxon>Viridiplantae</taxon>
        <taxon>Chlorophyta</taxon>
        <taxon>core chlorophytes</taxon>
        <taxon>Trebouxiophyceae</taxon>
        <taxon>Trebouxiales</taxon>
        <taxon>Trebouxiaceae</taxon>
        <taxon>Symbiochloris</taxon>
    </lineage>
</organism>
<evidence type="ECO:0000313" key="8">
    <source>
        <dbReference type="Proteomes" id="UP001465755"/>
    </source>
</evidence>
<dbReference type="GO" id="GO:0004181">
    <property type="term" value="F:metallocarboxypeptidase activity"/>
    <property type="evidence" value="ECO:0007669"/>
    <property type="project" value="InterPro"/>
</dbReference>
<dbReference type="GO" id="GO:0005615">
    <property type="term" value="C:extracellular space"/>
    <property type="evidence" value="ECO:0007669"/>
    <property type="project" value="TreeGrafter"/>
</dbReference>
<dbReference type="InterPro" id="IPR050753">
    <property type="entry name" value="Peptidase_M14_domain"/>
</dbReference>
<dbReference type="GO" id="GO:0006518">
    <property type="term" value="P:peptide metabolic process"/>
    <property type="evidence" value="ECO:0007669"/>
    <property type="project" value="TreeGrafter"/>
</dbReference>
<protein>
    <recommendedName>
        <fullName evidence="6">Peptidase M14 domain-containing protein</fullName>
    </recommendedName>
</protein>
<dbReference type="PANTHER" id="PTHR11532">
    <property type="entry name" value="PROTEASE M14 CARBOXYPEPTIDASE"/>
    <property type="match status" value="1"/>
</dbReference>
<feature type="chain" id="PRO_5043822395" description="Peptidase M14 domain-containing protein" evidence="5">
    <location>
        <begin position="22"/>
        <end position="521"/>
    </location>
</feature>
<name>A0AAW1NVI2_9CHLO</name>
<dbReference type="AlphaFoldDB" id="A0AAW1NVI2"/>
<dbReference type="GO" id="GO:0008270">
    <property type="term" value="F:zinc ion binding"/>
    <property type="evidence" value="ECO:0007669"/>
    <property type="project" value="InterPro"/>
</dbReference>
<evidence type="ECO:0000256" key="3">
    <source>
        <dbReference type="PROSITE-ProRule" id="PRU01379"/>
    </source>
</evidence>